<proteinExistence type="predicted"/>
<dbReference type="Proteomes" id="UP000031623">
    <property type="component" value="Chromosome"/>
</dbReference>
<dbReference type="InterPro" id="IPR012296">
    <property type="entry name" value="Nuclease_put_TT1808"/>
</dbReference>
<dbReference type="Gene3D" id="3.90.1570.10">
    <property type="entry name" value="tt1808, chain A"/>
    <property type="match status" value="1"/>
</dbReference>
<gene>
    <name evidence="2" type="ORF">THII_0022</name>
</gene>
<reference evidence="2 3" key="1">
    <citation type="journal article" date="2014" name="ISME J.">
        <title>Ecophysiology of Thioploca ingrica as revealed by the complete genome sequence supplemented with proteomic evidence.</title>
        <authorList>
            <person name="Kojima H."/>
            <person name="Ogura Y."/>
            <person name="Yamamoto N."/>
            <person name="Togashi T."/>
            <person name="Mori H."/>
            <person name="Watanabe T."/>
            <person name="Nemoto F."/>
            <person name="Kurokawa K."/>
            <person name="Hayashi T."/>
            <person name="Fukui M."/>
        </authorList>
    </citation>
    <scope>NUCLEOTIDE SEQUENCE [LARGE SCALE GENOMIC DNA]</scope>
</reference>
<dbReference type="InterPro" id="IPR011335">
    <property type="entry name" value="Restrct_endonuc-II-like"/>
</dbReference>
<dbReference type="PANTHER" id="PTHR34107">
    <property type="entry name" value="SLL0198 PROTEIN-RELATED"/>
    <property type="match status" value="1"/>
</dbReference>
<dbReference type="HOGENOM" id="CLU_107586_0_0_6"/>
<organism evidence="2 3">
    <name type="scientific">Thioploca ingrica</name>
    <dbReference type="NCBI Taxonomy" id="40754"/>
    <lineage>
        <taxon>Bacteria</taxon>
        <taxon>Pseudomonadati</taxon>
        <taxon>Pseudomonadota</taxon>
        <taxon>Gammaproteobacteria</taxon>
        <taxon>Thiotrichales</taxon>
        <taxon>Thiotrichaceae</taxon>
        <taxon>Thioploca</taxon>
    </lineage>
</organism>
<keyword evidence="3" id="KW-1185">Reference proteome</keyword>
<sequence length="158" mass="18106">MNWQQLCQDPTFQDLPYKIELNEQGQIIMSPTGLIHGKYQFKIGSFILKLMRETGEVITECAIQTTKGTKVADVAWFSSQRWEQVKDKYDSPIAPEICIEILSPSNTVAEMRTKRLLYLAAGAQEVWFCNEEGHLSFYDTQGKLPTSRLIPDFPKKID</sequence>
<dbReference type="InterPro" id="IPR008538">
    <property type="entry name" value="Uma2"/>
</dbReference>
<protein>
    <recommendedName>
        <fullName evidence="1">Putative restriction endonuclease domain-containing protein</fullName>
    </recommendedName>
</protein>
<dbReference type="SUPFAM" id="SSF52980">
    <property type="entry name" value="Restriction endonuclease-like"/>
    <property type="match status" value="1"/>
</dbReference>
<dbReference type="EMBL" id="AP014633">
    <property type="protein sequence ID" value="BAP54319.1"/>
    <property type="molecule type" value="Genomic_DNA"/>
</dbReference>
<dbReference type="CDD" id="cd06260">
    <property type="entry name" value="DUF820-like"/>
    <property type="match status" value="1"/>
</dbReference>
<dbReference type="STRING" id="40754.THII_0022"/>
<evidence type="ECO:0000259" key="1">
    <source>
        <dbReference type="Pfam" id="PF05685"/>
    </source>
</evidence>
<evidence type="ECO:0000313" key="2">
    <source>
        <dbReference type="EMBL" id="BAP54319.1"/>
    </source>
</evidence>
<dbReference type="Pfam" id="PF05685">
    <property type="entry name" value="Uma2"/>
    <property type="match status" value="1"/>
</dbReference>
<accession>A0A090ACC0</accession>
<dbReference type="KEGG" id="tig:THII_0022"/>
<feature type="domain" description="Putative restriction endonuclease" evidence="1">
    <location>
        <begin position="11"/>
        <end position="133"/>
    </location>
</feature>
<evidence type="ECO:0000313" key="3">
    <source>
        <dbReference type="Proteomes" id="UP000031623"/>
    </source>
</evidence>
<dbReference type="PANTHER" id="PTHR34107:SF4">
    <property type="entry name" value="SLL1222 PROTEIN"/>
    <property type="match status" value="1"/>
</dbReference>
<name>A0A090ACC0_9GAMM</name>
<dbReference type="AlphaFoldDB" id="A0A090ACC0"/>
<dbReference type="OrthoDB" id="5568181at2"/>